<dbReference type="Gene3D" id="2.40.50.100">
    <property type="match status" value="1"/>
</dbReference>
<gene>
    <name evidence="6" type="ORF">FJM67_06975</name>
</gene>
<comment type="similarity">
    <text evidence="2">Belongs to the membrane fusion protein (MFP) (TC 8.A.1) family.</text>
</comment>
<evidence type="ECO:0000259" key="5">
    <source>
        <dbReference type="Pfam" id="PF25963"/>
    </source>
</evidence>
<comment type="subcellular location">
    <subcellularLocation>
        <location evidence="1">Cell envelope</location>
    </subcellularLocation>
</comment>
<keyword evidence="3" id="KW-0472">Membrane</keyword>
<evidence type="ECO:0000256" key="2">
    <source>
        <dbReference type="ARBA" id="ARBA00009477"/>
    </source>
</evidence>
<dbReference type="Pfam" id="PF25917">
    <property type="entry name" value="BSH_RND"/>
    <property type="match status" value="1"/>
</dbReference>
<feature type="domain" description="Multidrug resistance protein MdtA-like barrel-sandwich hybrid" evidence="4">
    <location>
        <begin position="56"/>
        <end position="242"/>
    </location>
</feature>
<dbReference type="PANTHER" id="PTHR30386">
    <property type="entry name" value="MEMBRANE FUSION SUBUNIT OF EMRAB-TOLC MULTIDRUG EFFLUX PUMP"/>
    <property type="match status" value="1"/>
</dbReference>
<accession>A0A501X0N4</accession>
<dbReference type="OrthoDB" id="9811754at2"/>
<dbReference type="InterPro" id="IPR058634">
    <property type="entry name" value="AaeA-lik-b-barrel"/>
</dbReference>
<dbReference type="Gene3D" id="2.40.30.170">
    <property type="match status" value="1"/>
</dbReference>
<organism evidence="6 7">
    <name type="scientific">Maribrevibacterium harenarium</name>
    <dbReference type="NCBI Taxonomy" id="2589817"/>
    <lineage>
        <taxon>Bacteria</taxon>
        <taxon>Pseudomonadati</taxon>
        <taxon>Pseudomonadota</taxon>
        <taxon>Gammaproteobacteria</taxon>
        <taxon>Oceanospirillales</taxon>
        <taxon>Oceanospirillaceae</taxon>
        <taxon>Maribrevibacterium</taxon>
    </lineage>
</organism>
<evidence type="ECO:0000313" key="6">
    <source>
        <dbReference type="EMBL" id="TPE53391.1"/>
    </source>
</evidence>
<keyword evidence="7" id="KW-1185">Reference proteome</keyword>
<feature type="transmembrane region" description="Helical" evidence="3">
    <location>
        <begin position="21"/>
        <end position="39"/>
    </location>
</feature>
<dbReference type="GO" id="GO:0055085">
    <property type="term" value="P:transmembrane transport"/>
    <property type="evidence" value="ECO:0007669"/>
    <property type="project" value="InterPro"/>
</dbReference>
<protein>
    <submittedName>
        <fullName evidence="6">HlyD family secretion protein</fullName>
    </submittedName>
</protein>
<dbReference type="SUPFAM" id="SSF111369">
    <property type="entry name" value="HlyD-like secretion proteins"/>
    <property type="match status" value="2"/>
</dbReference>
<dbReference type="EMBL" id="VFRR01000010">
    <property type="protein sequence ID" value="TPE53391.1"/>
    <property type="molecule type" value="Genomic_DNA"/>
</dbReference>
<dbReference type="GO" id="GO:0030313">
    <property type="term" value="C:cell envelope"/>
    <property type="evidence" value="ECO:0007669"/>
    <property type="project" value="UniProtKB-SubCell"/>
</dbReference>
<keyword evidence="3" id="KW-1133">Transmembrane helix</keyword>
<dbReference type="AlphaFoldDB" id="A0A501X0N4"/>
<reference evidence="6 7" key="1">
    <citation type="submission" date="2019-06" db="EMBL/GenBank/DDBJ databases">
        <title>A novel bacterium of genus Marinomonas, isolated from coastal sand.</title>
        <authorList>
            <person name="Huang H."/>
            <person name="Mo K."/>
            <person name="Hu Y."/>
        </authorList>
    </citation>
    <scope>NUCLEOTIDE SEQUENCE [LARGE SCALE GENOMIC DNA]</scope>
    <source>
        <strain evidence="6 7">HB171799</strain>
    </source>
</reference>
<dbReference type="InterPro" id="IPR050739">
    <property type="entry name" value="MFP"/>
</dbReference>
<keyword evidence="3" id="KW-0812">Transmembrane</keyword>
<comment type="caution">
    <text evidence="6">The sequence shown here is derived from an EMBL/GenBank/DDBJ whole genome shotgun (WGS) entry which is preliminary data.</text>
</comment>
<name>A0A501X0N4_9GAMM</name>
<dbReference type="InterPro" id="IPR058625">
    <property type="entry name" value="MdtA-like_BSH"/>
</dbReference>
<evidence type="ECO:0000259" key="4">
    <source>
        <dbReference type="Pfam" id="PF25917"/>
    </source>
</evidence>
<evidence type="ECO:0000256" key="3">
    <source>
        <dbReference type="SAM" id="Phobius"/>
    </source>
</evidence>
<evidence type="ECO:0000313" key="7">
    <source>
        <dbReference type="Proteomes" id="UP000315901"/>
    </source>
</evidence>
<proteinExistence type="inferred from homology"/>
<evidence type="ECO:0000256" key="1">
    <source>
        <dbReference type="ARBA" id="ARBA00004196"/>
    </source>
</evidence>
<dbReference type="RefSeq" id="WP_140588066.1">
    <property type="nucleotide sequence ID" value="NZ_VFRR01000010.1"/>
</dbReference>
<dbReference type="Pfam" id="PF25963">
    <property type="entry name" value="Beta-barrel_AAEA"/>
    <property type="match status" value="1"/>
</dbReference>
<feature type="domain" description="p-hydroxybenzoic acid efflux pump subunit AaeA-like beta-barrel" evidence="5">
    <location>
        <begin position="251"/>
        <end position="340"/>
    </location>
</feature>
<dbReference type="Proteomes" id="UP000315901">
    <property type="component" value="Unassembled WGS sequence"/>
</dbReference>
<dbReference type="PANTHER" id="PTHR30386:SF19">
    <property type="entry name" value="MULTIDRUG EXPORT PROTEIN EMRA-RELATED"/>
    <property type="match status" value="1"/>
</dbReference>
<sequence length="353" mass="37999">MSEQATSAPAVKPQAKAKRRMLLGVIPVIAVLGSGWVYLNGGRYVETENAYLKANKTAVTAQVSGVINSLNVSENQSVEKGQLLFSIDNSSFKVAVAQAQAQLDQVRINLMSQKAAYVEKQAEIELAKSQLAYNRKEADRQANLSKQNFVSASQYDATKQAVAVSELQLATLEKDLIRLREALGGNVERPIEQHPSYLSAQAALAQANLNLEHVAVYAPSTGVVTKVPTNGEFVAAGSTSLVLIGGDKGWIEANFPEKDLAHLAPGQSVDIEIDAYPNRHLIGHVASISPATGSEFSVIPAQNATGNWVKITQRVPVRIEFDTQQDLPPLRSGLSAIVTVDTHHQRQLAGFSL</sequence>